<evidence type="ECO:0000313" key="1">
    <source>
        <dbReference type="EMBL" id="SPC22584.1"/>
    </source>
</evidence>
<reference evidence="1 2" key="1">
    <citation type="submission" date="2018-01" db="EMBL/GenBank/DDBJ databases">
        <authorList>
            <person name="Clerissi C."/>
        </authorList>
    </citation>
    <scope>NUCLEOTIDE SEQUENCE [LARGE SCALE GENOMIC DNA]</scope>
    <source>
        <strain evidence="1">Cupriavidus taiwanensis STM 6021</strain>
    </source>
</reference>
<organism evidence="1 2">
    <name type="scientific">Cupriavidus taiwanensis</name>
    <dbReference type="NCBI Taxonomy" id="164546"/>
    <lineage>
        <taxon>Bacteria</taxon>
        <taxon>Pseudomonadati</taxon>
        <taxon>Pseudomonadota</taxon>
        <taxon>Betaproteobacteria</taxon>
        <taxon>Burkholderiales</taxon>
        <taxon>Burkholderiaceae</taxon>
        <taxon>Cupriavidus</taxon>
    </lineage>
</organism>
<name>A0A7Z7JF46_9BURK</name>
<gene>
    <name evidence="1" type="ORF">CBM2594_B30434</name>
</gene>
<accession>A0A7Z7JF46</accession>
<protein>
    <submittedName>
        <fullName evidence="1">Uncharacterized protein</fullName>
    </submittedName>
</protein>
<proteinExistence type="predicted"/>
<dbReference type="Proteomes" id="UP000257139">
    <property type="component" value="Chromosome CBM2594_b"/>
</dbReference>
<evidence type="ECO:0000313" key="2">
    <source>
        <dbReference type="Proteomes" id="UP000257139"/>
    </source>
</evidence>
<dbReference type="AlphaFoldDB" id="A0A7Z7JF46"/>
<sequence length="22" mass="2662">MRAVDWMKISFGMRYISLEQLS</sequence>
<dbReference type="EMBL" id="LT978514">
    <property type="protein sequence ID" value="SPC22584.1"/>
    <property type="molecule type" value="Genomic_DNA"/>
</dbReference>